<dbReference type="Proteomes" id="UP001501427">
    <property type="component" value="Unassembled WGS sequence"/>
</dbReference>
<evidence type="ECO:0000313" key="2">
    <source>
        <dbReference type="EMBL" id="MBB4778869.1"/>
    </source>
</evidence>
<evidence type="ECO:0000313" key="3">
    <source>
        <dbReference type="Proteomes" id="UP000549343"/>
    </source>
</evidence>
<evidence type="ECO:0000313" key="1">
    <source>
        <dbReference type="EMBL" id="GAA0553479.1"/>
    </source>
</evidence>
<comment type="caution">
    <text evidence="2">The sequence shown here is derived from an EMBL/GenBank/DDBJ whole genome shotgun (WGS) entry which is preliminary data.</text>
</comment>
<dbReference type="Proteomes" id="UP000549343">
    <property type="component" value="Unassembled WGS sequence"/>
</dbReference>
<evidence type="ECO:0000313" key="4">
    <source>
        <dbReference type="Proteomes" id="UP001501427"/>
    </source>
</evidence>
<reference evidence="1" key="4">
    <citation type="submission" date="2023-12" db="EMBL/GenBank/DDBJ databases">
        <authorList>
            <person name="Sun Q."/>
            <person name="Inoue M."/>
        </authorList>
    </citation>
    <scope>NUCLEOTIDE SEQUENCE</scope>
    <source>
        <strain evidence="1">JCM 10667</strain>
    </source>
</reference>
<accession>A0A7W7IKN4</accession>
<reference evidence="1" key="1">
    <citation type="journal article" date="2014" name="Int. J. Syst. Evol. Microbiol.">
        <title>Complete genome of a new Firmicutes species belonging to the dominant human colonic microbiota ('Ruminococcus bicirculans') reveals two chromosomes and a selective capacity to utilize plant glucans.</title>
        <authorList>
            <consortium name="NISC Comparative Sequencing Program"/>
            <person name="Wegmann U."/>
            <person name="Louis P."/>
            <person name="Goesmann A."/>
            <person name="Henrissat B."/>
            <person name="Duncan S.H."/>
            <person name="Flint H.J."/>
        </authorList>
    </citation>
    <scope>NUCLEOTIDE SEQUENCE</scope>
    <source>
        <strain evidence="1">JCM 10667</strain>
    </source>
</reference>
<keyword evidence="4" id="KW-1185">Reference proteome</keyword>
<dbReference type="AlphaFoldDB" id="A0A7W7IKN4"/>
<reference evidence="2 3" key="3">
    <citation type="submission" date="2020-08" db="EMBL/GenBank/DDBJ databases">
        <title>Sequencing the genomes of 1000 actinobacteria strains.</title>
        <authorList>
            <person name="Klenk H.-P."/>
        </authorList>
    </citation>
    <scope>NUCLEOTIDE SEQUENCE [LARGE SCALE GENOMIC DNA]</scope>
    <source>
        <strain evidence="2 3">DSM 44772</strain>
    </source>
</reference>
<reference evidence="4" key="2">
    <citation type="journal article" date="2019" name="Int. J. Syst. Evol. Microbiol.">
        <title>The Global Catalogue of Microorganisms (GCM) 10K type strain sequencing project: providing services to taxonomists for standard genome sequencing and annotation.</title>
        <authorList>
            <consortium name="The Broad Institute Genomics Platform"/>
            <consortium name="The Broad Institute Genome Sequencing Center for Infectious Disease"/>
            <person name="Wu L."/>
            <person name="Ma J."/>
        </authorList>
    </citation>
    <scope>NUCLEOTIDE SEQUENCE [LARGE SCALE GENOMIC DNA]</scope>
    <source>
        <strain evidence="4">JCM 10667</strain>
    </source>
</reference>
<dbReference type="EMBL" id="JACHMV010000001">
    <property type="protein sequence ID" value="MBB4778869.1"/>
    <property type="molecule type" value="Genomic_DNA"/>
</dbReference>
<gene>
    <name evidence="2" type="ORF">F4557_007287</name>
    <name evidence="1" type="ORF">GCM10009546_14410</name>
</gene>
<protein>
    <submittedName>
        <fullName evidence="2">Uncharacterized protein</fullName>
    </submittedName>
</protein>
<proteinExistence type="predicted"/>
<name>A0A7W7IKN4_9ACTN</name>
<dbReference type="EMBL" id="BAAAHD010000012">
    <property type="protein sequence ID" value="GAA0553479.1"/>
    <property type="molecule type" value="Genomic_DNA"/>
</dbReference>
<organism evidence="2 3">
    <name type="scientific">Actinomadura livida</name>
    <dbReference type="NCBI Taxonomy" id="79909"/>
    <lineage>
        <taxon>Bacteria</taxon>
        <taxon>Bacillati</taxon>
        <taxon>Actinomycetota</taxon>
        <taxon>Actinomycetes</taxon>
        <taxon>Streptosporangiales</taxon>
        <taxon>Thermomonosporaceae</taxon>
        <taxon>Actinomadura</taxon>
    </lineage>
</organism>
<sequence>MGTYPRGSRLGPVETGSGATIEFKGTHFEVHDEYVAVINAADAEVFSREDLPVDPLPDL</sequence>